<protein>
    <submittedName>
        <fullName evidence="1">Uncharacterized protein</fullName>
    </submittedName>
</protein>
<keyword evidence="2" id="KW-1185">Reference proteome</keyword>
<organism evidence="1 2">
    <name type="scientific">Kickxella alabastrina</name>
    <dbReference type="NCBI Taxonomy" id="61397"/>
    <lineage>
        <taxon>Eukaryota</taxon>
        <taxon>Fungi</taxon>
        <taxon>Fungi incertae sedis</taxon>
        <taxon>Zoopagomycota</taxon>
        <taxon>Kickxellomycotina</taxon>
        <taxon>Kickxellomycetes</taxon>
        <taxon>Kickxellales</taxon>
        <taxon>Kickxellaceae</taxon>
        <taxon>Kickxella</taxon>
    </lineage>
</organism>
<accession>A0ACC1I7F7</accession>
<dbReference type="Proteomes" id="UP001150581">
    <property type="component" value="Unassembled WGS sequence"/>
</dbReference>
<sequence length="1268" mass="134776">MPFASSAHVLSIDTTATPFLSESQSLAQKIEADTTAVAVAGHMNAQVQAQVQAQLQQQVQAQQLSMGMLGFTTEQMASAMFHTMGQLPGAAMANGLPMAPSQSSAVATTATTMHSIQVQQHTHGVAASSQLMPVSNRHSRSASAIDSMVSVYPNGSSSSGTPKSGMVALSASNNIAQPSAAQVKQHLQQQQQAATDASEVAGVGHGGILSPYDTPSANSMGTFVHSGHRRQMSSSFPLAIQQQQQQPIMFIDTPMSMNTGPPTMVPGTPTHFGQVQFPMHHAPSSAGLHLQSVGAHGHQHHSHFGHSRHLSLDAANFRLMGSDFSSLHALPMHGTIHEHPAETMQTMQFGAANSMMLSQQLQMHHQMQLQQGQSQHKTNGPLMVRTMPVTPQHQPVNPFSAGAQPALFSDPTLQQQQQHQQRQRPVVTHHGSCSVDLGSLSSAFNIAQFNQTMSGQMSPVGINPAAMSLNSGDISPIPFAQSSSQMLALTGTIVPPPLASSRVSPAAGSVADFDDDDGEDDEDDDDAIRSGDDAEMDGVEFKELDKSGSGKGTCRPASGAKLKKPTAPYKRFRNSFIFFANEKRRQLKQEHPKESKIQNRCFIQDMSKVWNSMSSDEKAPFVKMAEDDKMRYEADVIKFGPLASSTPSSAPLMTSVTSSSSAVSGVSALEATADATPTTKGKRKASSGSLPSLETPTKSPKFAPVSIAPAPVMLPAVVSVPAPVPALEIAPEPVFASAFALAPQPAEPSTALKSSVPAAPVPLVMAASKPVMAPEFTTAAFAPVSALISAPAPVSVSVSTAQPSQFVPAATMTVPELSIPQPTSMIPDATRHSMGAPLVTHMDTCDFTQNLLNQQVYLAWMQQAFGQDFSPHADEFDSSCFIGNDPTAADEAAYLNPQSLSSPLRFNPHQPMLAPEGGVLSSDTASKALSASASAAAASASMSANGPPITTLVGTKRKSSSDGQPMTNLPMSIKRFRNSFIYFVNERRREVQYSKDGTPTNIEVNNRDFLKEMSTKWRAMSEDEKGPYLRMACADKERFTKEMREYELEHPNEFNKTVKHRRRRSSTSASNVSTATSIPVDIAAKPQDYQLQPQQQNLAPETAAPLQYSFPATSVPVAVFASGGLNISVLGNTYLPISQSTPESLVTASSSSVADMTQSQLQFQQQQGWTLTSTPMSTTHSTPLLSPTMLMDKTDQLLSPSHLSSLPSVPEDMLISSEPFASVGSSGSLAGATVPMSIGVFDGSNEKITTMSTLPTLSEAADEDADMS</sequence>
<evidence type="ECO:0000313" key="2">
    <source>
        <dbReference type="Proteomes" id="UP001150581"/>
    </source>
</evidence>
<reference evidence="1" key="1">
    <citation type="submission" date="2022-07" db="EMBL/GenBank/DDBJ databases">
        <title>Phylogenomic reconstructions and comparative analyses of Kickxellomycotina fungi.</title>
        <authorList>
            <person name="Reynolds N.K."/>
            <person name="Stajich J.E."/>
            <person name="Barry K."/>
            <person name="Grigoriev I.V."/>
            <person name="Crous P."/>
            <person name="Smith M.E."/>
        </authorList>
    </citation>
    <scope>NUCLEOTIDE SEQUENCE</scope>
    <source>
        <strain evidence="1">Benny 63K</strain>
    </source>
</reference>
<proteinExistence type="predicted"/>
<gene>
    <name evidence="1" type="ORF">LPJ66_008180</name>
</gene>
<dbReference type="EMBL" id="JANBPG010001596">
    <property type="protein sequence ID" value="KAJ1889167.1"/>
    <property type="molecule type" value="Genomic_DNA"/>
</dbReference>
<evidence type="ECO:0000313" key="1">
    <source>
        <dbReference type="EMBL" id="KAJ1889167.1"/>
    </source>
</evidence>
<name>A0ACC1I7F7_9FUNG</name>
<comment type="caution">
    <text evidence="1">The sequence shown here is derived from an EMBL/GenBank/DDBJ whole genome shotgun (WGS) entry which is preliminary data.</text>
</comment>